<sequence>MDFFTAQDNARRKTGRLVILMVLAVLALITVTTLAIAIALHLMENQSATQTNLSAQGMWSALSIELVIGVAIAVLAVVVLGGLFKRSQLKRGGRVVAEALGGREINLNTRDANERRILNVVEEMAIASGTPVPSVYVLEEESINAFAAGYQTNDAVIGITRGTIRHLTRDELQGVVAHEFSHILHGDMRLNMRLISILHGILIIGLLGGTVLRSMRFRRVGGGKRDNSGAVVLALGAVLMLIGYAGTFLAI</sequence>
<evidence type="ECO:0000256" key="8">
    <source>
        <dbReference type="ARBA" id="ARBA00023049"/>
    </source>
</evidence>
<dbReference type="Proteomes" id="UP000289555">
    <property type="component" value="Chromosome"/>
</dbReference>
<keyword evidence="7 11" id="KW-1133">Transmembrane helix</keyword>
<evidence type="ECO:0000256" key="5">
    <source>
        <dbReference type="ARBA" id="ARBA00022801"/>
    </source>
</evidence>
<evidence type="ECO:0000256" key="1">
    <source>
        <dbReference type="ARBA" id="ARBA00022475"/>
    </source>
</evidence>
<dbReference type="InterPro" id="IPR050083">
    <property type="entry name" value="HtpX_protease"/>
</dbReference>
<evidence type="ECO:0000256" key="11">
    <source>
        <dbReference type="SAM" id="Phobius"/>
    </source>
</evidence>
<evidence type="ECO:0000256" key="3">
    <source>
        <dbReference type="ARBA" id="ARBA00022692"/>
    </source>
</evidence>
<name>A0ABN5WU72_9GAMM</name>
<feature type="transmembrane region" description="Helical" evidence="11">
    <location>
        <begin position="17"/>
        <end position="42"/>
    </location>
</feature>
<keyword evidence="1" id="KW-1003">Cell membrane</keyword>
<keyword evidence="5 10" id="KW-0378">Hydrolase</keyword>
<keyword evidence="4" id="KW-0479">Metal-binding</keyword>
<keyword evidence="14" id="KW-1185">Reference proteome</keyword>
<dbReference type="Gene3D" id="3.30.2010.10">
    <property type="entry name" value="Metalloproteases ('zincins'), catalytic domain"/>
    <property type="match status" value="1"/>
</dbReference>
<accession>A0ABN5WU72</accession>
<organism evidence="13 14">
    <name type="scientific">Vreelandella olivaria</name>
    <dbReference type="NCBI Taxonomy" id="390919"/>
    <lineage>
        <taxon>Bacteria</taxon>
        <taxon>Pseudomonadati</taxon>
        <taxon>Pseudomonadota</taxon>
        <taxon>Gammaproteobacteria</taxon>
        <taxon>Oceanospirillales</taxon>
        <taxon>Halomonadaceae</taxon>
        <taxon>Vreelandella</taxon>
    </lineage>
</organism>
<comment type="similarity">
    <text evidence="10">Belongs to the peptidase M48 family.</text>
</comment>
<evidence type="ECO:0000256" key="7">
    <source>
        <dbReference type="ARBA" id="ARBA00022989"/>
    </source>
</evidence>
<evidence type="ECO:0000256" key="10">
    <source>
        <dbReference type="RuleBase" id="RU003983"/>
    </source>
</evidence>
<evidence type="ECO:0000313" key="14">
    <source>
        <dbReference type="Proteomes" id="UP000289555"/>
    </source>
</evidence>
<keyword evidence="6 10" id="KW-0862">Zinc</keyword>
<evidence type="ECO:0000313" key="13">
    <source>
        <dbReference type="EMBL" id="BBI50468.1"/>
    </source>
</evidence>
<evidence type="ECO:0000256" key="9">
    <source>
        <dbReference type="ARBA" id="ARBA00023136"/>
    </source>
</evidence>
<evidence type="ECO:0000259" key="12">
    <source>
        <dbReference type="Pfam" id="PF01435"/>
    </source>
</evidence>
<proteinExistence type="inferred from homology"/>
<evidence type="ECO:0000256" key="4">
    <source>
        <dbReference type="ARBA" id="ARBA00022723"/>
    </source>
</evidence>
<feature type="domain" description="Peptidase M48" evidence="12">
    <location>
        <begin position="112"/>
        <end position="235"/>
    </location>
</feature>
<keyword evidence="8 10" id="KW-0482">Metalloprotease</keyword>
<keyword evidence="2 10" id="KW-0645">Protease</keyword>
<reference evidence="14" key="1">
    <citation type="journal article" date="2019" name="Microbiol. Resour. Announc.">
        <title>Complete Genome Sequence of Halomonas olivaria, a Moderately Halophilic Bacterium Isolated from Olive Processing Effluents, Obtained by Nanopore Sequencing.</title>
        <authorList>
            <person name="Nagata S."/>
            <person name="Ii K.M."/>
            <person name="Tsukimi T."/>
            <person name="Miura M.C."/>
            <person name="Galipon J."/>
            <person name="Arakawa K."/>
        </authorList>
    </citation>
    <scope>NUCLEOTIDE SEQUENCE [LARGE SCALE GENOMIC DNA]</scope>
    <source>
        <strain evidence="14">TYRC17</strain>
    </source>
</reference>
<evidence type="ECO:0000256" key="2">
    <source>
        <dbReference type="ARBA" id="ARBA00022670"/>
    </source>
</evidence>
<keyword evidence="3 11" id="KW-0812">Transmembrane</keyword>
<evidence type="ECO:0000256" key="6">
    <source>
        <dbReference type="ARBA" id="ARBA00022833"/>
    </source>
</evidence>
<feature type="transmembrane region" description="Helical" evidence="11">
    <location>
        <begin position="232"/>
        <end position="250"/>
    </location>
</feature>
<feature type="transmembrane region" description="Helical" evidence="11">
    <location>
        <begin position="194"/>
        <end position="212"/>
    </location>
</feature>
<dbReference type="PANTHER" id="PTHR43221:SF2">
    <property type="entry name" value="PROTEASE HTPX HOMOLOG"/>
    <property type="match status" value="1"/>
</dbReference>
<protein>
    <recommendedName>
        <fullName evidence="12">Peptidase M48 domain-containing protein</fullName>
    </recommendedName>
</protein>
<feature type="transmembrane region" description="Helical" evidence="11">
    <location>
        <begin position="62"/>
        <end position="84"/>
    </location>
</feature>
<gene>
    <name evidence="13" type="ORF">HORIV_28890</name>
</gene>
<dbReference type="PANTHER" id="PTHR43221">
    <property type="entry name" value="PROTEASE HTPX"/>
    <property type="match status" value="1"/>
</dbReference>
<dbReference type="InterPro" id="IPR001915">
    <property type="entry name" value="Peptidase_M48"/>
</dbReference>
<comment type="cofactor">
    <cofactor evidence="10">
        <name>Zn(2+)</name>
        <dbReference type="ChEBI" id="CHEBI:29105"/>
    </cofactor>
    <text evidence="10">Binds 1 zinc ion per subunit.</text>
</comment>
<dbReference type="EMBL" id="AP019416">
    <property type="protein sequence ID" value="BBI50468.1"/>
    <property type="molecule type" value="Genomic_DNA"/>
</dbReference>
<dbReference type="Pfam" id="PF01435">
    <property type="entry name" value="Peptidase_M48"/>
    <property type="match status" value="1"/>
</dbReference>
<keyword evidence="9 11" id="KW-0472">Membrane</keyword>